<organism evidence="3 4">
    <name type="scientific">Shewanella cyperi</name>
    <dbReference type="NCBI Taxonomy" id="2814292"/>
    <lineage>
        <taxon>Bacteria</taxon>
        <taxon>Pseudomonadati</taxon>
        <taxon>Pseudomonadota</taxon>
        <taxon>Gammaproteobacteria</taxon>
        <taxon>Alteromonadales</taxon>
        <taxon>Shewanellaceae</taxon>
        <taxon>Shewanella</taxon>
    </lineage>
</organism>
<dbReference type="InterPro" id="IPR044005">
    <property type="entry name" value="DZR_2"/>
</dbReference>
<dbReference type="Pfam" id="PF18912">
    <property type="entry name" value="DZR_2"/>
    <property type="match status" value="1"/>
</dbReference>
<name>A0A975AK41_9GAMM</name>
<dbReference type="SUPFAM" id="SSF53271">
    <property type="entry name" value="PRTase-like"/>
    <property type="match status" value="1"/>
</dbReference>
<dbReference type="KEGG" id="scyp:JYB88_17690"/>
<dbReference type="Proteomes" id="UP000663281">
    <property type="component" value="Chromosome"/>
</dbReference>
<dbReference type="PANTHER" id="PTHR47505">
    <property type="entry name" value="DNA UTILIZATION PROTEIN YHGH"/>
    <property type="match status" value="1"/>
</dbReference>
<evidence type="ECO:0000259" key="2">
    <source>
        <dbReference type="Pfam" id="PF18912"/>
    </source>
</evidence>
<proteinExistence type="inferred from homology"/>
<dbReference type="InterPro" id="IPR029057">
    <property type="entry name" value="PRTase-like"/>
</dbReference>
<dbReference type="InterPro" id="IPR000836">
    <property type="entry name" value="PRTase_dom"/>
</dbReference>
<dbReference type="RefSeq" id="WP_207324980.1">
    <property type="nucleotide sequence ID" value="NZ_CP071504.1"/>
</dbReference>
<accession>A0A975AK41</accession>
<gene>
    <name evidence="3" type="ORF">JYB88_17690</name>
</gene>
<sequence>MKLDTLWRLGAWLAASLPNRCLLCHLSIPAEHTGLCDTCLASTLYQGPVCLGCGRGLLQESGFCGSCQRADTLAVVAPASYHHGLGSVIAAIKHRQQLAPLDVLCLLLWQRAHRLSLLGLIQLPQVLVPVPLHPKRQRSRGFNQAWLIAAELARYSGLPLDDNLVSRCLDTRPQEGLDGKARRRNLANAFSLNRPCPWQRIALVDDVVTTGATAREIAALFRGSGVAVQVWCLARAEAPGLLSEVLPD</sequence>
<reference evidence="3 4" key="1">
    <citation type="submission" date="2021-03" db="EMBL/GenBank/DDBJ databases">
        <title>Novel species identification of genus Shewanella.</title>
        <authorList>
            <person name="Liu G."/>
            <person name="Zhang Q."/>
        </authorList>
    </citation>
    <scope>NUCLEOTIDE SEQUENCE [LARGE SCALE GENOMIC DNA]</scope>
    <source>
        <strain evidence="3 4">FJAT-53726</strain>
    </source>
</reference>
<dbReference type="CDD" id="cd06223">
    <property type="entry name" value="PRTases_typeI"/>
    <property type="match status" value="1"/>
</dbReference>
<dbReference type="InterPro" id="IPR051910">
    <property type="entry name" value="ComF/GntX_DNA_util-trans"/>
</dbReference>
<dbReference type="PANTHER" id="PTHR47505:SF1">
    <property type="entry name" value="DNA UTILIZATION PROTEIN YHGH"/>
    <property type="match status" value="1"/>
</dbReference>
<dbReference type="Gene3D" id="3.40.50.2020">
    <property type="match status" value="1"/>
</dbReference>
<protein>
    <submittedName>
        <fullName evidence="3">ComF family protein</fullName>
    </submittedName>
</protein>
<evidence type="ECO:0000313" key="3">
    <source>
        <dbReference type="EMBL" id="QSX29982.1"/>
    </source>
</evidence>
<keyword evidence="4" id="KW-1185">Reference proteome</keyword>
<comment type="similarity">
    <text evidence="1">Belongs to the ComF/GntX family.</text>
</comment>
<dbReference type="EMBL" id="CP071504">
    <property type="protein sequence ID" value="QSX29982.1"/>
    <property type="molecule type" value="Genomic_DNA"/>
</dbReference>
<evidence type="ECO:0000313" key="4">
    <source>
        <dbReference type="Proteomes" id="UP000663281"/>
    </source>
</evidence>
<dbReference type="AlphaFoldDB" id="A0A975AK41"/>
<feature type="domain" description="Double zinc ribbon" evidence="2">
    <location>
        <begin position="15"/>
        <end position="68"/>
    </location>
</feature>
<evidence type="ECO:0000256" key="1">
    <source>
        <dbReference type="ARBA" id="ARBA00008007"/>
    </source>
</evidence>